<keyword evidence="7" id="KW-0663">Pyridoxal phosphate</keyword>
<evidence type="ECO:0000256" key="1">
    <source>
        <dbReference type="ARBA" id="ARBA00003469"/>
    </source>
</evidence>
<feature type="domain" description="SsuA/THI5-like" evidence="12">
    <location>
        <begin position="67"/>
        <end position="281"/>
    </location>
</feature>
<dbReference type="Pfam" id="PF09084">
    <property type="entry name" value="NMT1"/>
    <property type="match status" value="1"/>
</dbReference>
<dbReference type="PANTHER" id="PTHR31528">
    <property type="entry name" value="4-AMINO-5-HYDROXYMETHYL-2-METHYLPYRIMIDINE PHOSPHATE SYNTHASE THI11-RELATED"/>
    <property type="match status" value="1"/>
</dbReference>
<accession>A0A5E4XFV3</accession>
<dbReference type="InterPro" id="IPR027939">
    <property type="entry name" value="NMT1/THI5"/>
</dbReference>
<comment type="subunit">
    <text evidence="4">Homodimer.</text>
</comment>
<comment type="catalytic activity">
    <reaction evidence="11">
        <text>N(6)-(pyridoxal phosphate)-L-lysyl-[4-amino-5-hydroxymethyl-2-methylpyrimidine phosphate synthase] + L-histidyl-[4-amino-5-hydroxymethyl-2-methylpyrimidine phosphate synthase] + 2 Fe(3+) + 4 H2O = L-lysyl-[4-amino-5-hydroxymethyl-2-methylpyrimidine phosphate synthase] + (2S)-2-amino-5-hydroxy-4-oxopentanoyl-[4-amino-5-hydroxymethyl-2-methylpyrimidine phosphate synthase] + 4-amino-2-methyl-5-(phosphooxymethyl)pyrimidine + 3-oxopropanoate + 2 Fe(2+) + 2 H(+)</text>
        <dbReference type="Rhea" id="RHEA:65756"/>
        <dbReference type="Rhea" id="RHEA-COMP:16892"/>
        <dbReference type="Rhea" id="RHEA-COMP:16893"/>
        <dbReference type="Rhea" id="RHEA-COMP:16894"/>
        <dbReference type="Rhea" id="RHEA-COMP:16895"/>
        <dbReference type="ChEBI" id="CHEBI:15377"/>
        <dbReference type="ChEBI" id="CHEBI:15378"/>
        <dbReference type="ChEBI" id="CHEBI:29033"/>
        <dbReference type="ChEBI" id="CHEBI:29034"/>
        <dbReference type="ChEBI" id="CHEBI:29969"/>
        <dbReference type="ChEBI" id="CHEBI:29979"/>
        <dbReference type="ChEBI" id="CHEBI:33190"/>
        <dbReference type="ChEBI" id="CHEBI:58354"/>
        <dbReference type="ChEBI" id="CHEBI:143915"/>
        <dbReference type="ChEBI" id="CHEBI:157692"/>
    </reaction>
    <physiologicalReaction direction="left-to-right" evidence="11">
        <dbReference type="Rhea" id="RHEA:65757"/>
    </physiologicalReaction>
</comment>
<dbReference type="GO" id="GO:0016740">
    <property type="term" value="F:transferase activity"/>
    <property type="evidence" value="ECO:0007669"/>
    <property type="project" value="UniProtKB-KW"/>
</dbReference>
<evidence type="ECO:0000256" key="5">
    <source>
        <dbReference type="ARBA" id="ARBA00022679"/>
    </source>
</evidence>
<evidence type="ECO:0000313" key="13">
    <source>
        <dbReference type="EMBL" id="VVE35038.1"/>
    </source>
</evidence>
<comment type="pathway">
    <text evidence="2">Cofactor biosynthesis; thiamine diphosphate biosynthesis.</text>
</comment>
<dbReference type="AlphaFoldDB" id="A0A5E4XFV3"/>
<dbReference type="SUPFAM" id="SSF53850">
    <property type="entry name" value="Periplasmic binding protein-like II"/>
    <property type="match status" value="1"/>
</dbReference>
<evidence type="ECO:0000256" key="2">
    <source>
        <dbReference type="ARBA" id="ARBA00004948"/>
    </source>
</evidence>
<evidence type="ECO:0000256" key="9">
    <source>
        <dbReference type="ARBA" id="ARBA00023004"/>
    </source>
</evidence>
<comment type="similarity">
    <text evidence="3">Belongs to the NMT1/THI5 family.</text>
</comment>
<dbReference type="PANTHER" id="PTHR31528:SF1">
    <property type="entry name" value="4-AMINO-5-HYDROXYMETHYL-2-METHYLPYRIMIDINE PHOSPHATE SYNTHASE THI11-RELATED"/>
    <property type="match status" value="1"/>
</dbReference>
<keyword evidence="8" id="KW-0784">Thiamine biosynthesis</keyword>
<proteinExistence type="inferred from homology"/>
<evidence type="ECO:0000256" key="11">
    <source>
        <dbReference type="ARBA" id="ARBA00048179"/>
    </source>
</evidence>
<evidence type="ECO:0000256" key="7">
    <source>
        <dbReference type="ARBA" id="ARBA00022898"/>
    </source>
</evidence>
<comment type="function">
    <text evidence="1">Responsible for the formation of the pyrimidine heterocycle in the thiamine biosynthesis pathway. Catalyzes the formation of hydroxymethylpyrimidine phosphate (HMP-P) from histidine and pyridoxal phosphate (PLP). The protein uses PLP and the active site histidine to form HMP-P, generating an inactive enzyme. The enzyme can only undergo a single turnover, which suggests it is a suicide enzyme.</text>
</comment>
<dbReference type="InterPro" id="IPR015168">
    <property type="entry name" value="SsuA/THI5"/>
</dbReference>
<dbReference type="Proteomes" id="UP000400981">
    <property type="component" value="Unassembled WGS sequence"/>
</dbReference>
<gene>
    <name evidence="13" type="primary">thiY</name>
    <name evidence="13" type="ORF">PEP31012_03876</name>
</gene>
<evidence type="ECO:0000256" key="3">
    <source>
        <dbReference type="ARBA" id="ARBA00009406"/>
    </source>
</evidence>
<evidence type="ECO:0000256" key="6">
    <source>
        <dbReference type="ARBA" id="ARBA00022723"/>
    </source>
</evidence>
<keyword evidence="5" id="KW-0808">Transferase</keyword>
<evidence type="ECO:0000313" key="14">
    <source>
        <dbReference type="Proteomes" id="UP000400981"/>
    </source>
</evidence>
<organism evidence="13 14">
    <name type="scientific">Pandoraea eparura</name>
    <dbReference type="NCBI Taxonomy" id="2508291"/>
    <lineage>
        <taxon>Bacteria</taxon>
        <taxon>Pseudomonadati</taxon>
        <taxon>Pseudomonadota</taxon>
        <taxon>Betaproteobacteria</taxon>
        <taxon>Burkholderiales</taxon>
        <taxon>Burkholderiaceae</taxon>
        <taxon>Pandoraea</taxon>
    </lineage>
</organism>
<evidence type="ECO:0000259" key="12">
    <source>
        <dbReference type="Pfam" id="PF09084"/>
    </source>
</evidence>
<dbReference type="GO" id="GO:0009228">
    <property type="term" value="P:thiamine biosynthetic process"/>
    <property type="evidence" value="ECO:0007669"/>
    <property type="project" value="UniProtKB-KW"/>
</dbReference>
<keyword evidence="14" id="KW-1185">Reference proteome</keyword>
<dbReference type="GO" id="GO:0046872">
    <property type="term" value="F:metal ion binding"/>
    <property type="evidence" value="ECO:0007669"/>
    <property type="project" value="UniProtKB-KW"/>
</dbReference>
<dbReference type="RefSeq" id="WP_150590943.1">
    <property type="nucleotide sequence ID" value="NZ_CABPSH010000012.1"/>
</dbReference>
<evidence type="ECO:0000256" key="10">
    <source>
        <dbReference type="ARBA" id="ARBA00033171"/>
    </source>
</evidence>
<reference evidence="13 14" key="1">
    <citation type="submission" date="2019-08" db="EMBL/GenBank/DDBJ databases">
        <authorList>
            <person name="Peeters C."/>
        </authorList>
    </citation>
    <scope>NUCLEOTIDE SEQUENCE [LARGE SCALE GENOMIC DNA]</scope>
    <source>
        <strain evidence="13 14">LMG 31012</strain>
    </source>
</reference>
<name>A0A5E4XFV3_9BURK</name>
<dbReference type="EMBL" id="CABPSH010000012">
    <property type="protein sequence ID" value="VVE35038.1"/>
    <property type="molecule type" value="Genomic_DNA"/>
</dbReference>
<dbReference type="OrthoDB" id="8555942at2"/>
<evidence type="ECO:0000256" key="4">
    <source>
        <dbReference type="ARBA" id="ARBA00011738"/>
    </source>
</evidence>
<sequence length="356" mass="38281">MEQWQWARRWWTVLACAGSIGVTGALGAVSAIGAIGAIGAGAMWPTPAAAQEKVKFNLSWLPQGSTGGVLVAIHEGFYREAGLEVSAIVGHGGQRTVNEVDQGLFEFGYGDPISVMLNRAQGGKTKMVGAINAVWPGAICYLVKPGRTIAKPADLKGLSMGGGGASPLQNIVPAWLKANGLPPTAVKLLRLDPSTINPSFLQGRVDLTECWEGANLPVLKSLAAKQGREIGALRYRDFGLDMVGNGIVTTETMIAQKPDVVRRFVQATYRGYAWMREHPDASAGVIVSQYPMLDKQVIVEQIRQIGALETDRETQGHKPGWLLVSRMTATAKFVRDAFNLPPAIKATDLYTNQFVE</sequence>
<dbReference type="Gene3D" id="3.40.190.10">
    <property type="entry name" value="Periplasmic binding protein-like II"/>
    <property type="match status" value="2"/>
</dbReference>
<protein>
    <recommendedName>
        <fullName evidence="10">Thiamine pyrimidine synthase</fullName>
    </recommendedName>
</protein>
<keyword evidence="6" id="KW-0479">Metal-binding</keyword>
<evidence type="ECO:0000256" key="8">
    <source>
        <dbReference type="ARBA" id="ARBA00022977"/>
    </source>
</evidence>
<keyword evidence="9" id="KW-0408">Iron</keyword>